<evidence type="ECO:0000256" key="2">
    <source>
        <dbReference type="ARBA" id="ARBA00047806"/>
    </source>
</evidence>
<evidence type="ECO:0000256" key="4">
    <source>
        <dbReference type="HAMAP-Rule" id="MF_01401"/>
    </source>
</evidence>
<evidence type="ECO:0000313" key="7">
    <source>
        <dbReference type="Proteomes" id="UP000036027"/>
    </source>
</evidence>
<dbReference type="GO" id="GO:0033744">
    <property type="term" value="F:L-methionine:thioredoxin-disulfide S-oxidoreductase activity"/>
    <property type="evidence" value="ECO:0007669"/>
    <property type="project" value="RHEA"/>
</dbReference>
<dbReference type="HAMAP" id="MF_01401">
    <property type="entry name" value="MsrA"/>
    <property type="match status" value="1"/>
</dbReference>
<dbReference type="PATRIC" id="fig|1470200.3.peg.1224"/>
<reference evidence="6 7" key="1">
    <citation type="submission" date="2014-11" db="EMBL/GenBank/DDBJ databases">
        <title>Genome of a novel goose pathogen.</title>
        <authorList>
            <person name="Hansen C.M."/>
            <person name="Hueffer K."/>
            <person name="Choi S.C."/>
        </authorList>
    </citation>
    <scope>NUCLEOTIDE SEQUENCE [LARGE SCALE GENOMIC DNA]</scope>
    <source>
        <strain evidence="6 7">KH1503</strain>
    </source>
</reference>
<keyword evidence="1 4" id="KW-0560">Oxidoreductase</keyword>
<dbReference type="NCBIfam" id="TIGR00401">
    <property type="entry name" value="msrA"/>
    <property type="match status" value="1"/>
</dbReference>
<dbReference type="SUPFAM" id="SSF55068">
    <property type="entry name" value="Peptide methionine sulfoxide reductase"/>
    <property type="match status" value="1"/>
</dbReference>
<dbReference type="InterPro" id="IPR002569">
    <property type="entry name" value="Met_Sox_Rdtase_MsrA_dom"/>
</dbReference>
<evidence type="ECO:0000256" key="3">
    <source>
        <dbReference type="ARBA" id="ARBA00048782"/>
    </source>
</evidence>
<comment type="catalytic activity">
    <reaction evidence="2 4">
        <text>L-methionyl-[protein] + [thioredoxin]-disulfide + H2O = L-methionyl-(S)-S-oxide-[protein] + [thioredoxin]-dithiol</text>
        <dbReference type="Rhea" id="RHEA:14217"/>
        <dbReference type="Rhea" id="RHEA-COMP:10698"/>
        <dbReference type="Rhea" id="RHEA-COMP:10700"/>
        <dbReference type="Rhea" id="RHEA-COMP:12313"/>
        <dbReference type="Rhea" id="RHEA-COMP:12315"/>
        <dbReference type="ChEBI" id="CHEBI:15377"/>
        <dbReference type="ChEBI" id="CHEBI:16044"/>
        <dbReference type="ChEBI" id="CHEBI:29950"/>
        <dbReference type="ChEBI" id="CHEBI:44120"/>
        <dbReference type="ChEBI" id="CHEBI:50058"/>
        <dbReference type="EC" id="1.8.4.11"/>
    </reaction>
</comment>
<comment type="caution">
    <text evidence="6">The sequence shown here is derived from an EMBL/GenBank/DDBJ whole genome shotgun (WGS) entry which is preliminary data.</text>
</comment>
<dbReference type="Proteomes" id="UP000036027">
    <property type="component" value="Unassembled WGS sequence"/>
</dbReference>
<dbReference type="STRING" id="1470200.PL75_02130"/>
<comment type="function">
    <text evidence="4">Has an important function as a repair enzyme for proteins that have been inactivated by oxidation. Catalyzes the reversible oxidation-reduction of methionine sulfoxide in proteins to methionine.</text>
</comment>
<dbReference type="EC" id="1.8.4.11" evidence="4"/>
<dbReference type="PANTHER" id="PTHR43774:SF1">
    <property type="entry name" value="PEPTIDE METHIONINE SULFOXIDE REDUCTASE MSRA 2"/>
    <property type="match status" value="1"/>
</dbReference>
<dbReference type="OrthoDB" id="4174719at2"/>
<evidence type="ECO:0000313" key="6">
    <source>
        <dbReference type="EMBL" id="KLT73772.1"/>
    </source>
</evidence>
<protein>
    <recommendedName>
        <fullName evidence="4">Peptide methionine sulfoxide reductase MsrA</fullName>
        <shortName evidence="4">Protein-methionine-S-oxide reductase</shortName>
        <ecNumber evidence="4">1.8.4.11</ecNumber>
    </recommendedName>
    <alternativeName>
        <fullName evidence="4">Peptide-methionine (S)-S-oxide reductase</fullName>
        <shortName evidence="4">Peptide Met(O) reductase</shortName>
    </alternativeName>
</protein>
<comment type="catalytic activity">
    <reaction evidence="3 4">
        <text>[thioredoxin]-disulfide + L-methionine + H2O = L-methionine (S)-S-oxide + [thioredoxin]-dithiol</text>
        <dbReference type="Rhea" id="RHEA:19993"/>
        <dbReference type="Rhea" id="RHEA-COMP:10698"/>
        <dbReference type="Rhea" id="RHEA-COMP:10700"/>
        <dbReference type="ChEBI" id="CHEBI:15377"/>
        <dbReference type="ChEBI" id="CHEBI:29950"/>
        <dbReference type="ChEBI" id="CHEBI:50058"/>
        <dbReference type="ChEBI" id="CHEBI:57844"/>
        <dbReference type="ChEBI" id="CHEBI:58772"/>
        <dbReference type="EC" id="1.8.4.11"/>
    </reaction>
</comment>
<feature type="active site" evidence="4">
    <location>
        <position position="10"/>
    </location>
</feature>
<proteinExistence type="inferred from homology"/>
<dbReference type="GO" id="GO:0008113">
    <property type="term" value="F:peptide-methionine (S)-S-oxide reductase activity"/>
    <property type="evidence" value="ECO:0007669"/>
    <property type="project" value="UniProtKB-UniRule"/>
</dbReference>
<keyword evidence="7" id="KW-1185">Reference proteome</keyword>
<organism evidence="6 7">
    <name type="scientific">Neisseria arctica</name>
    <dbReference type="NCBI Taxonomy" id="1470200"/>
    <lineage>
        <taxon>Bacteria</taxon>
        <taxon>Pseudomonadati</taxon>
        <taxon>Pseudomonadota</taxon>
        <taxon>Betaproteobacteria</taxon>
        <taxon>Neisseriales</taxon>
        <taxon>Neisseriaceae</taxon>
        <taxon>Neisseria</taxon>
    </lineage>
</organism>
<dbReference type="InterPro" id="IPR036509">
    <property type="entry name" value="Met_Sox_Rdtase_MsrA_sf"/>
</dbReference>
<dbReference type="EMBL" id="JTDO01000002">
    <property type="protein sequence ID" value="KLT73772.1"/>
    <property type="molecule type" value="Genomic_DNA"/>
</dbReference>
<dbReference type="PANTHER" id="PTHR43774">
    <property type="entry name" value="PEPTIDE METHIONINE SULFOXIDE REDUCTASE"/>
    <property type="match status" value="1"/>
</dbReference>
<accession>A0A0J0YUF6</accession>
<evidence type="ECO:0000259" key="5">
    <source>
        <dbReference type="Pfam" id="PF01625"/>
    </source>
</evidence>
<comment type="similarity">
    <text evidence="4">Belongs to the MsrA Met sulfoxide reductase family.</text>
</comment>
<dbReference type="Pfam" id="PF01625">
    <property type="entry name" value="PMSR"/>
    <property type="match status" value="1"/>
</dbReference>
<feature type="domain" description="Peptide methionine sulphoxide reductase MsrA" evidence="5">
    <location>
        <begin position="3"/>
        <end position="153"/>
    </location>
</feature>
<name>A0A0J0YUF6_9NEIS</name>
<gene>
    <name evidence="4" type="primary">msrA</name>
    <name evidence="6" type="ORF">PL75_02130</name>
</gene>
<sequence>MQTAIFGGGCFWCIEAVFNSIQGICSAVSGYINGHIENPTYEKVCSGLTGYTEAVKIEFDPEIISYRTLLEILFTIHDPTQLNRQGHDIGPQYRSGIYYLNEEQQREAQAFLNEIKEHYDKPIVTELKAAQTFYPAEEYHQDYFAKNPHAGYCAAVVAPKYLKAKQHFTHLWRENE</sequence>
<evidence type="ECO:0000256" key="1">
    <source>
        <dbReference type="ARBA" id="ARBA00023002"/>
    </source>
</evidence>
<dbReference type="Gene3D" id="3.30.1060.10">
    <property type="entry name" value="Peptide methionine sulphoxide reductase MsrA"/>
    <property type="match status" value="1"/>
</dbReference>
<dbReference type="AlphaFoldDB" id="A0A0J0YUF6"/>